<evidence type="ECO:0000256" key="2">
    <source>
        <dbReference type="ARBA" id="ARBA00022840"/>
    </source>
</evidence>
<feature type="domain" description="ChlI/MoxR AAA lid" evidence="5">
    <location>
        <begin position="232"/>
        <end position="286"/>
    </location>
</feature>
<dbReference type="Pfam" id="PF17863">
    <property type="entry name" value="AAA_lid_2"/>
    <property type="match status" value="1"/>
</dbReference>
<dbReference type="Proteomes" id="UP000002743">
    <property type="component" value="Chromosome"/>
</dbReference>
<keyword evidence="1" id="KW-0547">Nucleotide-binding</keyword>
<comment type="similarity">
    <text evidence="3">Belongs to the MoxR family.</text>
</comment>
<evidence type="ECO:0000313" key="6">
    <source>
        <dbReference type="EMBL" id="ACT50222.1"/>
    </source>
</evidence>
<dbReference type="AlphaFoldDB" id="C6XCE7"/>
<protein>
    <submittedName>
        <fullName evidence="6">ATPase associated with various cellular activities AAA_3</fullName>
    </submittedName>
</protein>
<dbReference type="HOGENOM" id="CLU_034716_2_0_4"/>
<evidence type="ECO:0000259" key="4">
    <source>
        <dbReference type="Pfam" id="PF07726"/>
    </source>
</evidence>
<dbReference type="GO" id="GO:0005524">
    <property type="term" value="F:ATP binding"/>
    <property type="evidence" value="ECO:0007669"/>
    <property type="project" value="UniProtKB-KW"/>
</dbReference>
<keyword evidence="7" id="KW-1185">Reference proteome</keyword>
<reference evidence="7" key="1">
    <citation type="submission" date="2009-07" db="EMBL/GenBank/DDBJ databases">
        <title>Complete sequence of chromosome of Methylovorus sp. SIP3-4.</title>
        <authorList>
            <person name="Lucas S."/>
            <person name="Copeland A."/>
            <person name="Lapidus A."/>
            <person name="Glavina del Rio T."/>
            <person name="Tice H."/>
            <person name="Bruce D."/>
            <person name="Goodwin L."/>
            <person name="Pitluck S."/>
            <person name="Clum A."/>
            <person name="Larimer F."/>
            <person name="Land M."/>
            <person name="Hauser L."/>
            <person name="Kyrpides N."/>
            <person name="Mikhailova N."/>
            <person name="Kayluzhnaya M."/>
            <person name="Chistoserdova L."/>
        </authorList>
    </citation>
    <scope>NUCLEOTIDE SEQUENCE [LARGE SCALE GENOMIC DNA]</scope>
    <source>
        <strain evidence="7">SIP3-4</strain>
    </source>
</reference>
<dbReference type="PANTHER" id="PTHR42759">
    <property type="entry name" value="MOXR FAMILY PROTEIN"/>
    <property type="match status" value="1"/>
</dbReference>
<evidence type="ECO:0000259" key="5">
    <source>
        <dbReference type="Pfam" id="PF17863"/>
    </source>
</evidence>
<evidence type="ECO:0000313" key="7">
    <source>
        <dbReference type="Proteomes" id="UP000002743"/>
    </source>
</evidence>
<reference evidence="6 7" key="2">
    <citation type="journal article" date="2011" name="J. Bacteriol.">
        <title>Genomes of three methylotrophs from a single niche uncover genetic and metabolic divergence of Methylophilaceae.</title>
        <authorList>
            <person name="Lapidus A."/>
            <person name="Clum A."/>
            <person name="Labutti K."/>
            <person name="Kaluzhnaya M.G."/>
            <person name="Lim S."/>
            <person name="Beck D.A."/>
            <person name="Glavina Del Rio T."/>
            <person name="Nolan M."/>
            <person name="Mavromatis K."/>
            <person name="Huntemann M."/>
            <person name="Lucas S."/>
            <person name="Lidstrom M.E."/>
            <person name="Ivanova N."/>
            <person name="Chistoserdova L."/>
        </authorList>
    </citation>
    <scope>NUCLEOTIDE SEQUENCE [LARGE SCALE GENOMIC DNA]</scope>
    <source>
        <strain evidence="6 7">SIP3-4</strain>
    </source>
</reference>
<dbReference type="STRING" id="582744.Msip34_0975"/>
<gene>
    <name evidence="6" type="ordered locus">Msip34_0975</name>
</gene>
<dbReference type="RefSeq" id="WP_015829755.1">
    <property type="nucleotide sequence ID" value="NC_012969.1"/>
</dbReference>
<dbReference type="PANTHER" id="PTHR42759:SF5">
    <property type="entry name" value="METHANOL DEHYDROGENASE REGULATOR"/>
    <property type="match status" value="1"/>
</dbReference>
<dbReference type="Gene3D" id="1.10.8.80">
    <property type="entry name" value="Magnesium chelatase subunit I, C-Terminal domain"/>
    <property type="match status" value="1"/>
</dbReference>
<dbReference type="InterPro" id="IPR041628">
    <property type="entry name" value="ChlI/MoxR_AAA_lid"/>
</dbReference>
<organism evidence="6 7">
    <name type="scientific">Methylovorus glucosotrophus (strain SIP3-4)</name>
    <dbReference type="NCBI Taxonomy" id="582744"/>
    <lineage>
        <taxon>Bacteria</taxon>
        <taxon>Pseudomonadati</taxon>
        <taxon>Pseudomonadota</taxon>
        <taxon>Betaproteobacteria</taxon>
        <taxon>Nitrosomonadales</taxon>
        <taxon>Methylophilaceae</taxon>
        <taxon>Methylovorus</taxon>
    </lineage>
</organism>
<dbReference type="CDD" id="cd00009">
    <property type="entry name" value="AAA"/>
    <property type="match status" value="1"/>
</dbReference>
<sequence>MSSLHPVAAQIIRATSSIILGKEQQIKLALACILARGHLLIEDLPGMGKTTLSHTLAQVLGLQFNRVQFTSDLLPGDVLGISVYDRNIGAFTFHPGPVFTHVLLADEINRATPKTQSALLEVMEEGQVTLEGETRPLPTPFFVIATQNPTHHIGTFPLPESQLDRFLMRIRLGYPDPQSERALLQNNGGRAHVGEVEACISAVELMALQAEVDHVHLSDALLDYLQALLQYSRQAVDYSAGLSPRAGLALRQCAQAWALMHNRDFVIPEDIQAVLPGVAGHRLQWAVGMESHADSGLHLLNAVAIP</sequence>
<dbReference type="KEGG" id="mei:Msip34_0975"/>
<dbReference type="EMBL" id="CP001674">
    <property type="protein sequence ID" value="ACT50222.1"/>
    <property type="molecule type" value="Genomic_DNA"/>
</dbReference>
<evidence type="ECO:0000256" key="3">
    <source>
        <dbReference type="ARBA" id="ARBA00061607"/>
    </source>
</evidence>
<proteinExistence type="inferred from homology"/>
<evidence type="ECO:0000256" key="1">
    <source>
        <dbReference type="ARBA" id="ARBA00022741"/>
    </source>
</evidence>
<dbReference type="OrthoDB" id="9808397at2"/>
<dbReference type="InterPro" id="IPR027417">
    <property type="entry name" value="P-loop_NTPase"/>
</dbReference>
<dbReference type="InterPro" id="IPR011703">
    <property type="entry name" value="ATPase_AAA-3"/>
</dbReference>
<name>C6XCE7_METGS</name>
<dbReference type="SUPFAM" id="SSF52540">
    <property type="entry name" value="P-loop containing nucleoside triphosphate hydrolases"/>
    <property type="match status" value="1"/>
</dbReference>
<dbReference type="PIRSF" id="PIRSF002849">
    <property type="entry name" value="AAA_ATPase_chaperone_MoxR_prd"/>
    <property type="match status" value="1"/>
</dbReference>
<accession>C6XCE7</accession>
<feature type="domain" description="ATPase AAA-3" evidence="4">
    <location>
        <begin position="38"/>
        <end position="168"/>
    </location>
</feature>
<dbReference type="Gene3D" id="3.40.50.300">
    <property type="entry name" value="P-loop containing nucleotide triphosphate hydrolases"/>
    <property type="match status" value="1"/>
</dbReference>
<keyword evidence="2" id="KW-0067">ATP-binding</keyword>
<dbReference type="InterPro" id="IPR050764">
    <property type="entry name" value="CbbQ/NirQ/NorQ/GpvN"/>
</dbReference>
<dbReference type="Pfam" id="PF07726">
    <property type="entry name" value="AAA_3"/>
    <property type="match status" value="1"/>
</dbReference>
<dbReference type="FunFam" id="3.40.50.300:FF:000640">
    <property type="entry name" value="MoxR family ATPase"/>
    <property type="match status" value="1"/>
</dbReference>
<dbReference type="GO" id="GO:0016887">
    <property type="term" value="F:ATP hydrolysis activity"/>
    <property type="evidence" value="ECO:0007669"/>
    <property type="project" value="InterPro"/>
</dbReference>
<dbReference type="eggNOG" id="COG0714">
    <property type="taxonomic scope" value="Bacteria"/>
</dbReference>